<dbReference type="EMBL" id="MT630781">
    <property type="protein sequence ID" value="QNO42927.1"/>
    <property type="molecule type" value="Genomic_DNA"/>
</dbReference>
<dbReference type="PANTHER" id="PTHR42947">
    <property type="entry name" value="COB--COM HETERODISULFIDE REDUCTASE SUBUNIT B 1"/>
    <property type="match status" value="1"/>
</dbReference>
<reference evidence="9" key="1">
    <citation type="submission" date="2020-06" db="EMBL/GenBank/DDBJ databases">
        <title>Unique genomic features of the anaerobic methanotrophic archaea.</title>
        <authorList>
            <person name="Chadwick G.L."/>
            <person name="Skennerton C.T."/>
            <person name="Laso-Perez R."/>
            <person name="Leu A.O."/>
            <person name="Speth D.R."/>
            <person name="Yu H."/>
            <person name="Morgan-Lang C."/>
            <person name="Hatzenpichler R."/>
            <person name="Goudeau D."/>
            <person name="Malmstrom R."/>
            <person name="Brazelton W.J."/>
            <person name="Woyke T."/>
            <person name="Hallam S.J."/>
            <person name="Tyson G.W."/>
            <person name="Wegener G."/>
            <person name="Boetius A."/>
            <person name="Orphan V."/>
        </authorList>
    </citation>
    <scope>NUCLEOTIDE SEQUENCE</scope>
</reference>
<evidence type="ECO:0000313" key="9">
    <source>
        <dbReference type="EMBL" id="QNO42927.1"/>
    </source>
</evidence>
<evidence type="ECO:0000256" key="7">
    <source>
        <dbReference type="ARBA" id="ARBA00023014"/>
    </source>
</evidence>
<evidence type="ECO:0000256" key="1">
    <source>
        <dbReference type="ARBA" id="ARBA00001966"/>
    </source>
</evidence>
<keyword evidence="7" id="KW-0411">Iron-sulfur</keyword>
<dbReference type="Pfam" id="PF13183">
    <property type="entry name" value="Fer4_8"/>
    <property type="match status" value="1"/>
</dbReference>
<dbReference type="GO" id="GO:0051539">
    <property type="term" value="F:4 iron, 4 sulfur cluster binding"/>
    <property type="evidence" value="ECO:0007669"/>
    <property type="project" value="UniProtKB-KW"/>
</dbReference>
<gene>
    <name evidence="9" type="primary">lutA</name>
    <name evidence="9" type="ORF">FPLJOMBM_00018</name>
</gene>
<keyword evidence="3" id="KW-0004">4Fe-4S</keyword>
<dbReference type="GO" id="GO:0046872">
    <property type="term" value="F:metal ion binding"/>
    <property type="evidence" value="ECO:0007669"/>
    <property type="project" value="UniProtKB-KW"/>
</dbReference>
<feature type="domain" description="4Fe-4S ferredoxin-type" evidence="8">
    <location>
        <begin position="13"/>
        <end position="44"/>
    </location>
</feature>
<evidence type="ECO:0000256" key="3">
    <source>
        <dbReference type="ARBA" id="ARBA00022485"/>
    </source>
</evidence>
<dbReference type="PROSITE" id="PS51379">
    <property type="entry name" value="4FE4S_FER_2"/>
    <property type="match status" value="1"/>
</dbReference>
<dbReference type="AlphaFoldDB" id="A0A7G9Y4J3"/>
<organism evidence="9">
    <name type="scientific">Candidatus Methanogaster sp. ANME-2c ERB4</name>
    <dbReference type="NCBI Taxonomy" id="2759911"/>
    <lineage>
        <taxon>Archaea</taxon>
        <taxon>Methanobacteriati</taxon>
        <taxon>Methanobacteriota</taxon>
        <taxon>Stenosarchaea group</taxon>
        <taxon>Methanomicrobia</taxon>
        <taxon>Methanosarcinales</taxon>
        <taxon>ANME-2 cluster</taxon>
        <taxon>Candidatus Methanogasteraceae</taxon>
        <taxon>Candidatus Methanogaster</taxon>
    </lineage>
</organism>
<dbReference type="InterPro" id="IPR004017">
    <property type="entry name" value="Cys_rich_dom"/>
</dbReference>
<dbReference type="SUPFAM" id="SSF46548">
    <property type="entry name" value="alpha-helical ferredoxin"/>
    <property type="match status" value="1"/>
</dbReference>
<accession>A0A7G9Y4J3</accession>
<dbReference type="PROSITE" id="PS00198">
    <property type="entry name" value="4FE4S_FER_1"/>
    <property type="match status" value="2"/>
</dbReference>
<dbReference type="InterPro" id="IPR017896">
    <property type="entry name" value="4Fe4S_Fe-S-bd"/>
</dbReference>
<comment type="pathway">
    <text evidence="2">Cofactor metabolism; coenzyme M-coenzyme B heterodisulfide reduction; coenzyme B and coenzyme M from coenzyme M-coenzyme B heterodisulfide: step 1/1.</text>
</comment>
<dbReference type="PANTHER" id="PTHR42947:SF1">
    <property type="entry name" value="COB--COM HETERODISULFIDE REDUCTASE SUBUNIT B 1"/>
    <property type="match status" value="1"/>
</dbReference>
<dbReference type="Gene3D" id="1.20.1050.140">
    <property type="match status" value="1"/>
</dbReference>
<proteinExistence type="predicted"/>
<dbReference type="GO" id="GO:0016491">
    <property type="term" value="F:oxidoreductase activity"/>
    <property type="evidence" value="ECO:0007669"/>
    <property type="project" value="UniProtKB-KW"/>
</dbReference>
<evidence type="ECO:0000256" key="6">
    <source>
        <dbReference type="ARBA" id="ARBA00023004"/>
    </source>
</evidence>
<evidence type="ECO:0000256" key="2">
    <source>
        <dbReference type="ARBA" id="ARBA00004808"/>
    </source>
</evidence>
<dbReference type="InterPro" id="IPR051278">
    <property type="entry name" value="HdrB/HdrD_reductase"/>
</dbReference>
<sequence>MLKCTGLNDDLLEDPRIPNFYSCLQCGKCTSICPAAHAYYVDGDNGKYNPREIVQILKTDPEYRDLDDYAIENCYHCYTCKSVCPVGNSVSDIIKVLKERRKKEYGDFQYRSFYEKGLCVIPEMLSLDEFDDWIGYRDILHNTKRIREEFGLGGLHREIPPDSIYEIQKIADLTRDKRFKKKKEELETPKKVIPESKIYLFKSCYADLHYPGMTESIKWVFDNLGVDYIDDPNQSSCTGFAYYANAIPFSTMLVANARNFALAEQAGYSNVASVCVTSYGVLTESKELLESGLHSEANEILKKIGLKFKDQVNISHISEIFYKFRDKIKPKLKFDFDGLKVATHHGCHYTKMHKKTAIPYLLDDIVSITGAQPVYYPEKDLCCGLGFDHTIHNRDHSRVVAARKLKSIEDSGAEVVVHACPGCQITLDRNQPYIEKTTGGELDLVHLNYAQFIALAMGADPYETVGIQTHSNRLEPILEDFDIL</sequence>
<protein>
    <submittedName>
        <fullName evidence="9">Lactate utilization protein A</fullName>
    </submittedName>
</protein>
<keyword evidence="4" id="KW-0479">Metal-binding</keyword>
<evidence type="ECO:0000256" key="4">
    <source>
        <dbReference type="ARBA" id="ARBA00022723"/>
    </source>
</evidence>
<dbReference type="Gene3D" id="1.10.1060.10">
    <property type="entry name" value="Alpha-helical ferredoxin"/>
    <property type="match status" value="1"/>
</dbReference>
<dbReference type="InterPro" id="IPR009051">
    <property type="entry name" value="Helical_ferredxn"/>
</dbReference>
<keyword evidence="5" id="KW-0560">Oxidoreductase</keyword>
<name>A0A7G9Y4J3_9EURY</name>
<comment type="cofactor">
    <cofactor evidence="1">
        <name>[4Fe-4S] cluster</name>
        <dbReference type="ChEBI" id="CHEBI:49883"/>
    </cofactor>
</comment>
<evidence type="ECO:0000256" key="5">
    <source>
        <dbReference type="ARBA" id="ARBA00023002"/>
    </source>
</evidence>
<dbReference type="InterPro" id="IPR017900">
    <property type="entry name" value="4Fe4S_Fe_S_CS"/>
</dbReference>
<dbReference type="Pfam" id="PF02754">
    <property type="entry name" value="CCG"/>
    <property type="match status" value="2"/>
</dbReference>
<keyword evidence="6" id="KW-0408">Iron</keyword>
<evidence type="ECO:0000259" key="8">
    <source>
        <dbReference type="PROSITE" id="PS51379"/>
    </source>
</evidence>